<sequence>MTTATAPRAQSSDLIGQIIYAVRSMGVAPIPRNYQLFYEAYIGSNPDLTRDLAALGSRATQEELDALSHRYLGTGQVAVIEDAHTRILGELDALLKLLRQEQSSLESYGKLLGETAQRINSKSNFSNDLLTSALALLSEATGSTMAHGEKTVGGVVQRSQEMDQVRRELDEYKRIANTDSLTRIANRRAFDERLAATYDNMALLPVTALVLADIDNFKKINDSYGHPVGDKILATVASVIRSNVRKDVFVARSGGEEFAILVEGNTPEEVMIICERVRRALETRIFRNSRSGIDYGPVTISLGFAMGSQASDPGELYANADTALYNAKNAGRNRSVFFDDSMKKDYVGKSWLIYRK</sequence>
<dbReference type="GeneID" id="24259287"/>
<accession>A0A068SPW2</accession>
<dbReference type="HOGENOM" id="CLU_000445_11_5_5"/>
<name>A0A068SPW2_NEOGA</name>
<dbReference type="EMBL" id="HG938353">
    <property type="protein sequence ID" value="CDN47859.1"/>
    <property type="molecule type" value="Genomic_DNA"/>
</dbReference>
<keyword evidence="5" id="KW-1185">Reference proteome</keyword>
<dbReference type="NCBIfam" id="TIGR00254">
    <property type="entry name" value="GGDEF"/>
    <property type="match status" value="1"/>
</dbReference>
<dbReference type="eggNOG" id="COG2199">
    <property type="taxonomic scope" value="Bacteria"/>
</dbReference>
<feature type="domain" description="GGDEF" evidence="3">
    <location>
        <begin position="205"/>
        <end position="340"/>
    </location>
</feature>
<dbReference type="SUPFAM" id="SSF55073">
    <property type="entry name" value="Nucleotide cyclase"/>
    <property type="match status" value="1"/>
</dbReference>
<evidence type="ECO:0000313" key="5">
    <source>
        <dbReference type="Proteomes" id="UP000028181"/>
    </source>
</evidence>
<dbReference type="RefSeq" id="WP_038586587.1">
    <property type="nucleotide sequence ID" value="NZ_HG938353.1"/>
</dbReference>
<protein>
    <recommendedName>
        <fullName evidence="1">diguanylate cyclase</fullName>
        <ecNumber evidence="1">2.7.7.65</ecNumber>
    </recommendedName>
</protein>
<dbReference type="CDD" id="cd01949">
    <property type="entry name" value="GGDEF"/>
    <property type="match status" value="1"/>
</dbReference>
<gene>
    <name evidence="4" type="ORF">RG540_CH16870</name>
</gene>
<evidence type="ECO:0000259" key="3">
    <source>
        <dbReference type="PROSITE" id="PS50887"/>
    </source>
</evidence>
<dbReference type="FunFam" id="3.30.70.270:FF:000001">
    <property type="entry name" value="Diguanylate cyclase domain protein"/>
    <property type="match status" value="1"/>
</dbReference>
<dbReference type="OrthoDB" id="9812260at2"/>
<dbReference type="PROSITE" id="PS50887">
    <property type="entry name" value="GGDEF"/>
    <property type="match status" value="1"/>
</dbReference>
<evidence type="ECO:0000256" key="1">
    <source>
        <dbReference type="ARBA" id="ARBA00012528"/>
    </source>
</evidence>
<dbReference type="Pfam" id="PF00990">
    <property type="entry name" value="GGDEF"/>
    <property type="match status" value="1"/>
</dbReference>
<evidence type="ECO:0000256" key="2">
    <source>
        <dbReference type="ARBA" id="ARBA00034247"/>
    </source>
</evidence>
<dbReference type="KEGG" id="ngg:RG540_CH16870"/>
<dbReference type="InterPro" id="IPR029787">
    <property type="entry name" value="Nucleotide_cyclase"/>
</dbReference>
<organism evidence="4 5">
    <name type="scientific">Neorhizobium galegae bv. orientalis str. HAMBI 540</name>
    <dbReference type="NCBI Taxonomy" id="1028800"/>
    <lineage>
        <taxon>Bacteria</taxon>
        <taxon>Pseudomonadati</taxon>
        <taxon>Pseudomonadota</taxon>
        <taxon>Alphaproteobacteria</taxon>
        <taxon>Hyphomicrobiales</taxon>
        <taxon>Rhizobiaceae</taxon>
        <taxon>Rhizobium/Agrobacterium group</taxon>
        <taxon>Neorhizobium</taxon>
    </lineage>
</organism>
<dbReference type="GO" id="GO:0043709">
    <property type="term" value="P:cell adhesion involved in single-species biofilm formation"/>
    <property type="evidence" value="ECO:0007669"/>
    <property type="project" value="TreeGrafter"/>
</dbReference>
<comment type="catalytic activity">
    <reaction evidence="2">
        <text>2 GTP = 3',3'-c-di-GMP + 2 diphosphate</text>
        <dbReference type="Rhea" id="RHEA:24898"/>
        <dbReference type="ChEBI" id="CHEBI:33019"/>
        <dbReference type="ChEBI" id="CHEBI:37565"/>
        <dbReference type="ChEBI" id="CHEBI:58805"/>
        <dbReference type="EC" id="2.7.7.65"/>
    </reaction>
</comment>
<dbReference type="Gene3D" id="3.30.70.270">
    <property type="match status" value="1"/>
</dbReference>
<dbReference type="EC" id="2.7.7.65" evidence="1"/>
<dbReference type="InterPro" id="IPR043128">
    <property type="entry name" value="Rev_trsase/Diguanyl_cyclase"/>
</dbReference>
<evidence type="ECO:0000313" key="4">
    <source>
        <dbReference type="EMBL" id="CDN47859.1"/>
    </source>
</evidence>
<dbReference type="PANTHER" id="PTHR45138">
    <property type="entry name" value="REGULATORY COMPONENTS OF SENSORY TRANSDUCTION SYSTEM"/>
    <property type="match status" value="1"/>
</dbReference>
<dbReference type="InterPro" id="IPR050469">
    <property type="entry name" value="Diguanylate_Cyclase"/>
</dbReference>
<dbReference type="AlphaFoldDB" id="A0A068SPW2"/>
<dbReference type="PANTHER" id="PTHR45138:SF9">
    <property type="entry name" value="DIGUANYLATE CYCLASE DGCM-RELATED"/>
    <property type="match status" value="1"/>
</dbReference>
<reference evidence="5" key="1">
    <citation type="journal article" date="2014" name="BMC Genomics">
        <title>Genome sequencing of two Neorhizobium galegae strains reveals a noeT gene responsible for the unusual acetylation of the nodulation factors.</title>
        <authorList>
            <person name="Osterman J."/>
            <person name="Marsh J."/>
            <person name="Laine P.K."/>
            <person name="Zeng Z."/>
            <person name="Alatalo E."/>
            <person name="Sullivan J.T."/>
            <person name="Young J.P."/>
            <person name="Thomas-Oates J."/>
            <person name="Paulin L."/>
            <person name="Lindstrom K."/>
        </authorList>
    </citation>
    <scope>NUCLEOTIDE SEQUENCE [LARGE SCALE GENOMIC DNA]</scope>
    <source>
        <strain evidence="5">HAMBI 540</strain>
    </source>
</reference>
<dbReference type="SMART" id="SM00267">
    <property type="entry name" value="GGDEF"/>
    <property type="match status" value="1"/>
</dbReference>
<dbReference type="PATRIC" id="fig|1028800.3.peg.1698"/>
<dbReference type="Proteomes" id="UP000028181">
    <property type="component" value="Chromosome I"/>
</dbReference>
<proteinExistence type="predicted"/>
<dbReference type="InterPro" id="IPR000160">
    <property type="entry name" value="GGDEF_dom"/>
</dbReference>
<dbReference type="GO" id="GO:0052621">
    <property type="term" value="F:diguanylate cyclase activity"/>
    <property type="evidence" value="ECO:0007669"/>
    <property type="project" value="UniProtKB-EC"/>
</dbReference>
<dbReference type="GO" id="GO:1902201">
    <property type="term" value="P:negative regulation of bacterial-type flagellum-dependent cell motility"/>
    <property type="evidence" value="ECO:0007669"/>
    <property type="project" value="TreeGrafter"/>
</dbReference>
<dbReference type="GO" id="GO:0005886">
    <property type="term" value="C:plasma membrane"/>
    <property type="evidence" value="ECO:0007669"/>
    <property type="project" value="TreeGrafter"/>
</dbReference>